<evidence type="ECO:0000313" key="2">
    <source>
        <dbReference type="EMBL" id="NVE95695.1"/>
    </source>
</evidence>
<dbReference type="Proteomes" id="UP000546031">
    <property type="component" value="Unassembled WGS sequence"/>
</dbReference>
<keyword evidence="1" id="KW-1133">Transmembrane helix</keyword>
<sequence>MTLKDYILGRRINLHSNLPRLEIKEKIDNAAGSAFSPFAHGVTGGVYLGQIRLGWSTPIFNNGFRPIFVGRLSESLGRTQVSGRFGAPVFVLAFFSIWYVFLSLFTCSFIYALITDAPREGDVWTFWVVIPVFWLLFPVLHFIFNRRAEHHLNEILELLEKEAGLSEHV</sequence>
<dbReference type="EMBL" id="JABWTA010000001">
    <property type="protein sequence ID" value="NVE95695.1"/>
    <property type="molecule type" value="Genomic_DNA"/>
</dbReference>
<keyword evidence="1" id="KW-0812">Transmembrane</keyword>
<feature type="transmembrane region" description="Helical" evidence="1">
    <location>
        <begin position="124"/>
        <end position="144"/>
    </location>
</feature>
<keyword evidence="1" id="KW-0472">Membrane</keyword>
<comment type="caution">
    <text evidence="2">The sequence shown here is derived from an EMBL/GenBank/DDBJ whole genome shotgun (WGS) entry which is preliminary data.</text>
</comment>
<evidence type="ECO:0000256" key="1">
    <source>
        <dbReference type="SAM" id="Phobius"/>
    </source>
</evidence>
<reference evidence="2 3" key="1">
    <citation type="submission" date="2020-06" db="EMBL/GenBank/DDBJ databases">
        <title>Altererythrobacter lutimaris sp. nov., a marine bacterium isolated from a tidal flat.</title>
        <authorList>
            <person name="Kim D."/>
            <person name="Yoo Y."/>
            <person name="Kim J.-J."/>
        </authorList>
    </citation>
    <scope>NUCLEOTIDE SEQUENCE [LARGE SCALE GENOMIC DNA]</scope>
    <source>
        <strain evidence="2 3">JGD-16</strain>
    </source>
</reference>
<evidence type="ECO:0000313" key="3">
    <source>
        <dbReference type="Proteomes" id="UP000546031"/>
    </source>
</evidence>
<name>A0A850HE16_9SPHN</name>
<dbReference type="RefSeq" id="WP_176273893.1">
    <property type="nucleotide sequence ID" value="NZ_JABWTA010000001.1"/>
</dbReference>
<accession>A0A850HE16</accession>
<gene>
    <name evidence="2" type="ORF">HUO12_12380</name>
</gene>
<protein>
    <submittedName>
        <fullName evidence="2">Uncharacterized protein</fullName>
    </submittedName>
</protein>
<organism evidence="2 3">
    <name type="scientific">Altererythrobacter lutimaris</name>
    <dbReference type="NCBI Taxonomy" id="2743979"/>
    <lineage>
        <taxon>Bacteria</taxon>
        <taxon>Pseudomonadati</taxon>
        <taxon>Pseudomonadota</taxon>
        <taxon>Alphaproteobacteria</taxon>
        <taxon>Sphingomonadales</taxon>
        <taxon>Erythrobacteraceae</taxon>
        <taxon>Altererythrobacter</taxon>
    </lineage>
</organism>
<dbReference type="AlphaFoldDB" id="A0A850HE16"/>
<proteinExistence type="predicted"/>
<feature type="transmembrane region" description="Helical" evidence="1">
    <location>
        <begin position="85"/>
        <end position="112"/>
    </location>
</feature>
<keyword evidence="3" id="KW-1185">Reference proteome</keyword>